<dbReference type="InterPro" id="IPR016024">
    <property type="entry name" value="ARM-type_fold"/>
</dbReference>
<dbReference type="PROSITE" id="PS00915">
    <property type="entry name" value="PI3_4_KINASE_1"/>
    <property type="match status" value="1"/>
</dbReference>
<evidence type="ECO:0000313" key="7">
    <source>
        <dbReference type="EMBL" id="KAK3879549.1"/>
    </source>
</evidence>
<reference evidence="7" key="1">
    <citation type="submission" date="2023-10" db="EMBL/GenBank/DDBJ databases">
        <title>Genome assemblies of two species of porcelain crab, Petrolisthes cinctipes and Petrolisthes manimaculis (Anomura: Porcellanidae).</title>
        <authorList>
            <person name="Angst P."/>
        </authorList>
    </citation>
    <scope>NUCLEOTIDE SEQUENCE</scope>
    <source>
        <strain evidence="7">PB745_01</strain>
        <tissue evidence="7">Gill</tissue>
    </source>
</reference>
<dbReference type="GO" id="GO:0048015">
    <property type="term" value="P:phosphatidylinositol-mediated signaling"/>
    <property type="evidence" value="ECO:0007669"/>
    <property type="project" value="TreeGrafter"/>
</dbReference>
<dbReference type="InterPro" id="IPR018936">
    <property type="entry name" value="PI3/4_kinase_CS"/>
</dbReference>
<gene>
    <name evidence="7" type="ORF">Pcinc_015884</name>
</gene>
<comment type="caution">
    <text evidence="7">The sequence shown here is derived from an EMBL/GenBank/DDBJ whole genome shotgun (WGS) entry which is preliminary data.</text>
</comment>
<dbReference type="CDD" id="cd05167">
    <property type="entry name" value="PI4Kc_III_alpha"/>
    <property type="match status" value="1"/>
</dbReference>
<keyword evidence="4" id="KW-0418">Kinase</keyword>
<feature type="domain" description="PIK helical" evidence="6">
    <location>
        <begin position="1529"/>
        <end position="1707"/>
    </location>
</feature>
<organism evidence="7 8">
    <name type="scientific">Petrolisthes cinctipes</name>
    <name type="common">Flat porcelain crab</name>
    <dbReference type="NCBI Taxonomy" id="88211"/>
    <lineage>
        <taxon>Eukaryota</taxon>
        <taxon>Metazoa</taxon>
        <taxon>Ecdysozoa</taxon>
        <taxon>Arthropoda</taxon>
        <taxon>Crustacea</taxon>
        <taxon>Multicrustacea</taxon>
        <taxon>Malacostraca</taxon>
        <taxon>Eumalacostraca</taxon>
        <taxon>Eucarida</taxon>
        <taxon>Decapoda</taxon>
        <taxon>Pleocyemata</taxon>
        <taxon>Anomura</taxon>
        <taxon>Galatheoidea</taxon>
        <taxon>Porcellanidae</taxon>
        <taxon>Petrolisthes</taxon>
    </lineage>
</organism>
<dbReference type="InterPro" id="IPR042236">
    <property type="entry name" value="PI3K_accessory_sf"/>
</dbReference>
<dbReference type="SMART" id="SM00145">
    <property type="entry name" value="PI3Ka"/>
    <property type="match status" value="1"/>
</dbReference>
<dbReference type="Pfam" id="PF19274">
    <property type="entry name" value="PI4K_N"/>
    <property type="match status" value="2"/>
</dbReference>
<evidence type="ECO:0000256" key="1">
    <source>
        <dbReference type="ARBA" id="ARBA00006209"/>
    </source>
</evidence>
<comment type="similarity">
    <text evidence="1">Belongs to the PI3/PI4-kinase family. Type III PI4K subfamily.</text>
</comment>
<dbReference type="InterPro" id="IPR036940">
    <property type="entry name" value="PI3/4_kinase_cat_sf"/>
</dbReference>
<dbReference type="Proteomes" id="UP001286313">
    <property type="component" value="Unassembled WGS sequence"/>
</dbReference>
<dbReference type="PROSITE" id="PS00916">
    <property type="entry name" value="PI3_4_KINASE_2"/>
    <property type="match status" value="1"/>
</dbReference>
<dbReference type="EMBL" id="JAWQEG010001430">
    <property type="protein sequence ID" value="KAK3879549.1"/>
    <property type="molecule type" value="Genomic_DNA"/>
</dbReference>
<dbReference type="PROSITE" id="PS51545">
    <property type="entry name" value="PIK_HELICAL"/>
    <property type="match status" value="1"/>
</dbReference>
<dbReference type="FunFam" id="1.10.1070.11:FF:000005">
    <property type="entry name" value="Phosphatidylinositol 4-kinase, catalytic, alpha"/>
    <property type="match status" value="1"/>
</dbReference>
<dbReference type="Gene3D" id="1.10.1070.11">
    <property type="entry name" value="Phosphatidylinositol 3-/4-kinase, catalytic domain"/>
    <property type="match status" value="1"/>
</dbReference>
<evidence type="ECO:0000256" key="2">
    <source>
        <dbReference type="ARBA" id="ARBA00012169"/>
    </source>
</evidence>
<dbReference type="InterPro" id="IPR000403">
    <property type="entry name" value="PI3/4_kinase_cat_dom"/>
</dbReference>
<evidence type="ECO:0000256" key="4">
    <source>
        <dbReference type="ARBA" id="ARBA00022777"/>
    </source>
</evidence>
<dbReference type="PANTHER" id="PTHR10048:SF15">
    <property type="entry name" value="PHOSPHATIDYLINOSITOL 4-KINASE ALPHA"/>
    <property type="match status" value="1"/>
</dbReference>
<name>A0AAE1KPA2_PETCI</name>
<keyword evidence="8" id="KW-1185">Reference proteome</keyword>
<dbReference type="Pfam" id="PF00613">
    <property type="entry name" value="PI3Ka"/>
    <property type="match status" value="1"/>
</dbReference>
<dbReference type="SUPFAM" id="SSF48371">
    <property type="entry name" value="ARM repeat"/>
    <property type="match status" value="2"/>
</dbReference>
<dbReference type="PANTHER" id="PTHR10048">
    <property type="entry name" value="PHOSPHATIDYLINOSITOL KINASE"/>
    <property type="match status" value="1"/>
</dbReference>
<dbReference type="SMART" id="SM00146">
    <property type="entry name" value="PI3Kc"/>
    <property type="match status" value="1"/>
</dbReference>
<dbReference type="GO" id="GO:0004430">
    <property type="term" value="F:1-phosphatidylinositol 4-kinase activity"/>
    <property type="evidence" value="ECO:0007669"/>
    <property type="project" value="UniProtKB-EC"/>
</dbReference>
<dbReference type="FunFam" id="3.30.1010.10:FF:000009">
    <property type="entry name" value="Phosphatidylinositol 4-kinase, catalytic, alpha"/>
    <property type="match status" value="1"/>
</dbReference>
<dbReference type="SUPFAM" id="SSF56112">
    <property type="entry name" value="Protein kinase-like (PK-like)"/>
    <property type="match status" value="1"/>
</dbReference>
<dbReference type="InterPro" id="IPR045495">
    <property type="entry name" value="PI4K_N"/>
</dbReference>
<accession>A0AAE1KPA2</accession>
<dbReference type="Pfam" id="PF00454">
    <property type="entry name" value="PI3_PI4_kinase"/>
    <property type="match status" value="1"/>
</dbReference>
<dbReference type="InterPro" id="IPR001263">
    <property type="entry name" value="PI3K_accessory_dom"/>
</dbReference>
<dbReference type="GO" id="GO:0046854">
    <property type="term" value="P:phosphatidylinositol phosphate biosynthetic process"/>
    <property type="evidence" value="ECO:0007669"/>
    <property type="project" value="InterPro"/>
</dbReference>
<evidence type="ECO:0000313" key="8">
    <source>
        <dbReference type="Proteomes" id="UP001286313"/>
    </source>
</evidence>
<dbReference type="PROSITE" id="PS50290">
    <property type="entry name" value="PI3_4_KINASE_3"/>
    <property type="match status" value="1"/>
</dbReference>
<dbReference type="Gene3D" id="1.25.40.70">
    <property type="entry name" value="Phosphatidylinositol 3-kinase, accessory domain (PIK)"/>
    <property type="match status" value="1"/>
</dbReference>
<dbReference type="InterPro" id="IPR011009">
    <property type="entry name" value="Kinase-like_dom_sf"/>
</dbReference>
<dbReference type="GO" id="GO:0005737">
    <property type="term" value="C:cytoplasm"/>
    <property type="evidence" value="ECO:0007669"/>
    <property type="project" value="TreeGrafter"/>
</dbReference>
<dbReference type="EC" id="2.7.1.67" evidence="2"/>
<dbReference type="FunFam" id="1.25.40.70:FF:000011">
    <property type="entry name" value="Phosphatidylinositol 4-kinase alpha"/>
    <property type="match status" value="1"/>
</dbReference>
<evidence type="ECO:0000256" key="3">
    <source>
        <dbReference type="ARBA" id="ARBA00022679"/>
    </source>
</evidence>
<evidence type="ECO:0000259" key="5">
    <source>
        <dbReference type="PROSITE" id="PS50290"/>
    </source>
</evidence>
<dbReference type="GO" id="GO:0005886">
    <property type="term" value="C:plasma membrane"/>
    <property type="evidence" value="ECO:0007669"/>
    <property type="project" value="TreeGrafter"/>
</dbReference>
<sequence length="2089" mass="233760">MTLEDQCHQSFFSKCVLQLARTLAKLTPTPFEQVEKLLGECPGESHGGVFRVDQRGQDAVVALGVYLLESDHQHQAPILQYLLKLLRALPKAVWLDEKRITPADRMPVAERFSFVLTTLLTDVAARCENVREEIINTQVEVLSTLTNVIIRTTHDQHLSSNGKTAMCRGPVSVVLGVARALGRSTSSDPLFLSIFPTPTIPAAVPAEPPQITKKKSFSNFRPIIPRSLSTTLPSCADAISLVSVDSDRDIGLRGIGGPGKRPSLQSQQSVPYDPKVYFFQKYGSSFGANFPQIVQYDHTLVFPVQHLQTVLASAKKLLSKEVLSALDEIASEVFNSRQVKIFPYRTLRETLNLVMVTLLRELLAYQNDLPVPFTRDVQDFVKGLFLSGQTELAVQQNESGEKSEINKKIPAVNPYRINVQANAACINLLVWASTDESEAESLCNRLTEKANVPHGHRLVLAHMPLLLVCLEGLGKLANKFPSIAGTCINYLQDFLVSPSPILLKLHRQHSDFLTPHQGGLTVKITGDLSNRPASASVTAFEKLRDTAIENLCVALKAGLTVEANTVLAFISSISSREKAGYDRLPESDNIVISHNVVVALGHVAVALKDSHRTTETILHQCLLQRFCRPPSNLDTLIVDQLGCMLLAKNDAKVYDEIMEQFSKIIIEASSGTYSTGAAHDHHMKQYRHVATAVHNALANISANIQGEAEMDKLLMRLLELFVKLGLAAKQNSEKHPAVLKASSSAGNLGVLIPVIAVLVRRLPPIKEPKPRLLKLFRDFWLFCIVMGFTQQESGLWPPDWHMAVCDIAVTSPLLLSHTKHRSEMKELKYTYAVRDDSVSVSELNELRQQILSILEHHTDVTPIVNKLSFAQCIYVLSVYRVEALRVKSSPETNFQPMFQYLLDPAIQNDKYDMWTCINRVSEKVFNIFLEQVSQRPRDERQEKLLVLHAQFLLTHFNHTQVQIRRVADKLLSKLVDRFPLLLWNGSVLRTLLDILQVLDYSLQLDPNDANPTITIPDTPFSITLMDTLEARERTVIDFAARCQGILQEAMKWAPEATRSHLQNYQTHIDQANLTSHSGLALATESVMQYKGSLSSAHSSLSSATSTLDKRHKGTNELTSSFMKYLSMRTHYQGEISGLLLMASDETQRDKLITKLLGDIKAACERKSEVDFRQGLWRATGLLIATKGIHRVLLRCACGSGLNFFTEDAMENSAACWQWILSARHDLTLPFMQEMISAWQESVDRRLGLFSPHANEVNPLAAYEGCKLEPCVPQVGPHDIWIKFISERIEIAKYDSDAQVAMFACMFHRTLHMTVGNQDSKINRHIGALGSRFRLLSCALTLIQGDALPKSLSKNVLRERIYCACLDYFCAARGCPTQRPARLQEDFNALLHFWNSLHADKKYLKTSVIGDFTSYQYGGGASLSPSVASDLRSTSGEFVMTNGWINTVPLSSNASTLSKRSTRSKRLINPDIFVKDYLKKRALILSLLAVEIQTMKVWLKPPQPAGQGGEVTTPQEEALVKWLSGGYNTPKAWSGNTSLAWSIAPALAVYLPTRIHTVQGLDAEISQLVRENPIAVSHLPDALQYLATSENILSDIPELNYMLTWAPVPPVKALAYFSRQHSPHPLTAQYAVRVLSNYPPDTLLFYIPQLTQALRYDPMGYVAELIKLAAKKSQLLLHQLIWNMETNKFRDEEGHEKDADLYEVIENLEKTMLANLSGPAKQFYEREFDFFGKVTNISAIIKPYPKGQERKKACLDALRDIIVQPGCYLPSNPEAVILNIDRKSGTPMQSAAKAPYLARFQVRKCGIMELEKQGMAVSSGQEVSESIGPAVWQAAIFKVGDDVRQDMLALQVISIFKNIFQTVGLDLFLFPYCVVATSPGCGVIECVPNAKSRDQLGRSTDTGMYQYFLDLYGDENNHKFQLARSNFVKSMAAYSLVGFLLQIKDRHNGNIMLDTDGHIIHIDFGFMFESSPGGNLGFEPDIKLTEEMVMVMGGKVEAAPFRWFVELCIKGYLAVRPYREAIVSLVSLMLDTGLPCFRGQTIRQLRSRFTPQSTEREAAEYMLNIIQHSHLSWRTKAYDRLQYHQNQIPY</sequence>
<protein>
    <recommendedName>
        <fullName evidence="2">1-phosphatidylinositol 4-kinase</fullName>
        <ecNumber evidence="2">2.7.1.67</ecNumber>
    </recommendedName>
</protein>
<feature type="domain" description="PI3K/PI4K catalytic" evidence="5">
    <location>
        <begin position="1810"/>
        <end position="2073"/>
    </location>
</feature>
<dbReference type="InterPro" id="IPR015433">
    <property type="entry name" value="PI3/4_kinase"/>
</dbReference>
<proteinExistence type="inferred from homology"/>
<dbReference type="Gene3D" id="3.30.1010.10">
    <property type="entry name" value="Phosphatidylinositol 3-kinase Catalytic Subunit, Chain A, domain 4"/>
    <property type="match status" value="1"/>
</dbReference>
<keyword evidence="3" id="KW-0808">Transferase</keyword>
<evidence type="ECO:0000259" key="6">
    <source>
        <dbReference type="PROSITE" id="PS51545"/>
    </source>
</evidence>